<dbReference type="EMBL" id="JABAHT010000376">
    <property type="protein sequence ID" value="KAF4656992.1"/>
    <property type="molecule type" value="Genomic_DNA"/>
</dbReference>
<accession>A0A7J6LCP1</accession>
<feature type="non-terminal residue" evidence="2">
    <location>
        <position position="118"/>
    </location>
</feature>
<dbReference type="AlphaFoldDB" id="A0A7J6LCP1"/>
<reference evidence="2 3" key="1">
    <citation type="submission" date="2020-04" db="EMBL/GenBank/DDBJ databases">
        <title>Perkinsus olseni comparative genomics.</title>
        <authorList>
            <person name="Bogema D.R."/>
        </authorList>
    </citation>
    <scope>NUCLEOTIDE SEQUENCE [LARGE SCALE GENOMIC DNA]</scope>
    <source>
        <strain evidence="2">ATCC PRA-179</strain>
    </source>
</reference>
<comment type="caution">
    <text evidence="2">The sequence shown here is derived from an EMBL/GenBank/DDBJ whole genome shotgun (WGS) entry which is preliminary data.</text>
</comment>
<feature type="compositionally biased region" description="Basic and acidic residues" evidence="1">
    <location>
        <begin position="76"/>
        <end position="87"/>
    </location>
</feature>
<gene>
    <name evidence="2" type="ORF">FOZ61_006538</name>
</gene>
<evidence type="ECO:0000256" key="1">
    <source>
        <dbReference type="SAM" id="MobiDB-lite"/>
    </source>
</evidence>
<evidence type="ECO:0000313" key="2">
    <source>
        <dbReference type="EMBL" id="KAF4656992.1"/>
    </source>
</evidence>
<organism evidence="2 3">
    <name type="scientific">Perkinsus olseni</name>
    <name type="common">Perkinsus atlanticus</name>
    <dbReference type="NCBI Taxonomy" id="32597"/>
    <lineage>
        <taxon>Eukaryota</taxon>
        <taxon>Sar</taxon>
        <taxon>Alveolata</taxon>
        <taxon>Perkinsozoa</taxon>
        <taxon>Perkinsea</taxon>
        <taxon>Perkinsida</taxon>
        <taxon>Perkinsidae</taxon>
        <taxon>Perkinsus</taxon>
    </lineage>
</organism>
<protein>
    <submittedName>
        <fullName evidence="2">Uncharacterized protein</fullName>
    </submittedName>
</protein>
<name>A0A7J6LCP1_PEROL</name>
<dbReference type="Proteomes" id="UP000570595">
    <property type="component" value="Unassembled WGS sequence"/>
</dbReference>
<evidence type="ECO:0000313" key="3">
    <source>
        <dbReference type="Proteomes" id="UP000570595"/>
    </source>
</evidence>
<feature type="compositionally biased region" description="Basic residues" evidence="1">
    <location>
        <begin position="65"/>
        <end position="74"/>
    </location>
</feature>
<feature type="region of interest" description="Disordered" evidence="1">
    <location>
        <begin position="55"/>
        <end position="87"/>
    </location>
</feature>
<sequence length="118" mass="13763">MDHDRRVGRWSSDPTHTARAHLFRQRLRLRRRAAEVLSSSDPIIAREALDADSTLSRKYPEKGKLRNKYQRSRGRPSADETSVRKCPDRRPVLRCRDSLLGRHYTRAERAGAYEFSSL</sequence>
<proteinExistence type="predicted"/>